<name>A0ACC1AYT0_9ROSI</name>
<reference evidence="2" key="1">
    <citation type="journal article" date="2023" name="G3 (Bethesda)">
        <title>Genome assembly and association tests identify interacting loci associated with vigor, precocity, and sex in interspecific pistachio rootstocks.</title>
        <authorList>
            <person name="Palmer W."/>
            <person name="Jacygrad E."/>
            <person name="Sagayaradj S."/>
            <person name="Cavanaugh K."/>
            <person name="Han R."/>
            <person name="Bertier L."/>
            <person name="Beede B."/>
            <person name="Kafkas S."/>
            <person name="Golino D."/>
            <person name="Preece J."/>
            <person name="Michelmore R."/>
        </authorList>
    </citation>
    <scope>NUCLEOTIDE SEQUENCE [LARGE SCALE GENOMIC DNA]</scope>
</reference>
<protein>
    <submittedName>
        <fullName evidence="1">Uncharacterized protein</fullName>
    </submittedName>
</protein>
<sequence length="148" mass="17881">MKICFWIHFFFFFFIFFPTVFHISQSLALAFDEDKLIFRMIYRVHIINGFSNNDNPLIIHCYSKDDDLGEHSLLMNDEFKFKFGRNVWTVTRFVCDMRSGLKSKKIIVFLMGDEGKRCRGTGHCFWSIRDDGFYFCNDNKSWVKRYDW</sequence>
<evidence type="ECO:0000313" key="2">
    <source>
        <dbReference type="Proteomes" id="UP001164250"/>
    </source>
</evidence>
<organism evidence="1 2">
    <name type="scientific">Pistacia atlantica</name>
    <dbReference type="NCBI Taxonomy" id="434234"/>
    <lineage>
        <taxon>Eukaryota</taxon>
        <taxon>Viridiplantae</taxon>
        <taxon>Streptophyta</taxon>
        <taxon>Embryophyta</taxon>
        <taxon>Tracheophyta</taxon>
        <taxon>Spermatophyta</taxon>
        <taxon>Magnoliopsida</taxon>
        <taxon>eudicotyledons</taxon>
        <taxon>Gunneridae</taxon>
        <taxon>Pentapetalae</taxon>
        <taxon>rosids</taxon>
        <taxon>malvids</taxon>
        <taxon>Sapindales</taxon>
        <taxon>Anacardiaceae</taxon>
        <taxon>Pistacia</taxon>
    </lineage>
</organism>
<dbReference type="EMBL" id="CM047903">
    <property type="protein sequence ID" value="KAJ0091862.1"/>
    <property type="molecule type" value="Genomic_DNA"/>
</dbReference>
<gene>
    <name evidence="1" type="ORF">Patl1_26796</name>
</gene>
<comment type="caution">
    <text evidence="1">The sequence shown here is derived from an EMBL/GenBank/DDBJ whole genome shotgun (WGS) entry which is preliminary data.</text>
</comment>
<accession>A0ACC1AYT0</accession>
<keyword evidence="2" id="KW-1185">Reference proteome</keyword>
<dbReference type="Proteomes" id="UP001164250">
    <property type="component" value="Chromosome 7"/>
</dbReference>
<evidence type="ECO:0000313" key="1">
    <source>
        <dbReference type="EMBL" id="KAJ0091862.1"/>
    </source>
</evidence>
<proteinExistence type="predicted"/>